<evidence type="ECO:0000313" key="3">
    <source>
        <dbReference type="EMBL" id="KPY59784.1"/>
    </source>
</evidence>
<dbReference type="Pfam" id="PF00691">
    <property type="entry name" value="OmpA"/>
    <property type="match status" value="1"/>
</dbReference>
<evidence type="ECO:0000256" key="1">
    <source>
        <dbReference type="PROSITE-ProRule" id="PRU00473"/>
    </source>
</evidence>
<dbReference type="CDD" id="cd07185">
    <property type="entry name" value="OmpA_C-like"/>
    <property type="match status" value="1"/>
</dbReference>
<sequence length="123" mass="13744">QMPANYQALARKAERLSVNFRFAQGSAKLDNKAQQDLKRVAEYLKTSGKLNQQVTLVGFGDAKSDPARAALLSRLRAMAVRRELIKSGVTFRDILGLGDEMPVATNDIDDGRIKNRRVEVWVQ</sequence>
<evidence type="ECO:0000259" key="2">
    <source>
        <dbReference type="PROSITE" id="PS51123"/>
    </source>
</evidence>
<dbReference type="GO" id="GO:0016020">
    <property type="term" value="C:membrane"/>
    <property type="evidence" value="ECO:0007669"/>
    <property type="project" value="UniProtKB-UniRule"/>
</dbReference>
<dbReference type="PATRIC" id="fig|264459.3.peg.7376"/>
<name>A0A0N8SU97_PSESX</name>
<dbReference type="PANTHER" id="PTHR30329">
    <property type="entry name" value="STATOR ELEMENT OF FLAGELLAR MOTOR COMPLEX"/>
    <property type="match status" value="1"/>
</dbReference>
<dbReference type="Gene3D" id="3.30.1330.60">
    <property type="entry name" value="OmpA-like domain"/>
    <property type="match status" value="1"/>
</dbReference>
<dbReference type="InterPro" id="IPR050330">
    <property type="entry name" value="Bact_OuterMem_StrucFunc"/>
</dbReference>
<dbReference type="InterPro" id="IPR006665">
    <property type="entry name" value="OmpA-like"/>
</dbReference>
<dbReference type="PROSITE" id="PS51123">
    <property type="entry name" value="OMPA_2"/>
    <property type="match status" value="1"/>
</dbReference>
<accession>A0A0N8SU97</accession>
<feature type="domain" description="OmpA-like" evidence="2">
    <location>
        <begin position="9"/>
        <end position="123"/>
    </location>
</feature>
<comment type="caution">
    <text evidence="3">The sequence shown here is derived from an EMBL/GenBank/DDBJ whole genome shotgun (WGS) entry which is preliminary data.</text>
</comment>
<proteinExistence type="predicted"/>
<dbReference type="PANTHER" id="PTHR30329:SF21">
    <property type="entry name" value="LIPOPROTEIN YIAD-RELATED"/>
    <property type="match status" value="1"/>
</dbReference>
<dbReference type="RefSeq" id="WP_144434951.1">
    <property type="nucleotide sequence ID" value="NZ_LJRI01001493.1"/>
</dbReference>
<reference evidence="3 4" key="1">
    <citation type="submission" date="2015-09" db="EMBL/GenBank/DDBJ databases">
        <title>Genome announcement of multiple Pseudomonas syringae strains.</title>
        <authorList>
            <person name="Thakur S."/>
            <person name="Wang P.W."/>
            <person name="Gong Y."/>
            <person name="Weir B.S."/>
            <person name="Guttman D.S."/>
        </authorList>
    </citation>
    <scope>NUCLEOTIDE SEQUENCE [LARGE SCALE GENOMIC DNA]</scope>
    <source>
        <strain evidence="3 4">ICMP16929</strain>
    </source>
</reference>
<dbReference type="Proteomes" id="UP000050384">
    <property type="component" value="Unassembled WGS sequence"/>
</dbReference>
<feature type="non-terminal residue" evidence="3">
    <location>
        <position position="1"/>
    </location>
</feature>
<dbReference type="EMBL" id="LJRI01001493">
    <property type="protein sequence ID" value="KPY59784.1"/>
    <property type="molecule type" value="Genomic_DNA"/>
</dbReference>
<gene>
    <name evidence="3" type="ORF">ALO94_04728</name>
</gene>
<dbReference type="AlphaFoldDB" id="A0A0N8SU97"/>
<protein>
    <submittedName>
        <fullName evidence="3">OmpA family protein</fullName>
    </submittedName>
</protein>
<organism evidence="3 4">
    <name type="scientific">Pseudomonas syringae pv. spinaceae</name>
    <dbReference type="NCBI Taxonomy" id="264459"/>
    <lineage>
        <taxon>Bacteria</taxon>
        <taxon>Pseudomonadati</taxon>
        <taxon>Pseudomonadota</taxon>
        <taxon>Gammaproteobacteria</taxon>
        <taxon>Pseudomonadales</taxon>
        <taxon>Pseudomonadaceae</taxon>
        <taxon>Pseudomonas</taxon>
        <taxon>Pseudomonas syringae</taxon>
    </lineage>
</organism>
<dbReference type="SUPFAM" id="SSF103088">
    <property type="entry name" value="OmpA-like"/>
    <property type="match status" value="1"/>
</dbReference>
<keyword evidence="1" id="KW-0472">Membrane</keyword>
<evidence type="ECO:0000313" key="4">
    <source>
        <dbReference type="Proteomes" id="UP000050384"/>
    </source>
</evidence>
<dbReference type="InterPro" id="IPR036737">
    <property type="entry name" value="OmpA-like_sf"/>
</dbReference>